<comment type="similarity">
    <text evidence="1">Belongs to the LysR transcriptional regulatory family.</text>
</comment>
<dbReference type="Gene3D" id="1.10.10.10">
    <property type="entry name" value="Winged helix-like DNA-binding domain superfamily/Winged helix DNA-binding domain"/>
    <property type="match status" value="1"/>
</dbReference>
<evidence type="ECO:0000313" key="7">
    <source>
        <dbReference type="Proteomes" id="UP000832011"/>
    </source>
</evidence>
<dbReference type="Gene3D" id="3.40.190.290">
    <property type="match status" value="1"/>
</dbReference>
<dbReference type="InterPro" id="IPR036388">
    <property type="entry name" value="WH-like_DNA-bd_sf"/>
</dbReference>
<keyword evidence="2" id="KW-0805">Transcription regulation</keyword>
<dbReference type="EMBL" id="CP091511">
    <property type="protein sequence ID" value="UOO91018.1"/>
    <property type="molecule type" value="Genomic_DNA"/>
</dbReference>
<evidence type="ECO:0000256" key="3">
    <source>
        <dbReference type="ARBA" id="ARBA00023125"/>
    </source>
</evidence>
<evidence type="ECO:0000256" key="2">
    <source>
        <dbReference type="ARBA" id="ARBA00023015"/>
    </source>
</evidence>
<keyword evidence="4" id="KW-0804">Transcription</keyword>
<dbReference type="PROSITE" id="PS50931">
    <property type="entry name" value="HTH_LYSR"/>
    <property type="match status" value="1"/>
</dbReference>
<evidence type="ECO:0000313" key="6">
    <source>
        <dbReference type="EMBL" id="UOO91018.1"/>
    </source>
</evidence>
<protein>
    <submittedName>
        <fullName evidence="6">LysR family transcriptional regulator</fullName>
    </submittedName>
</protein>
<dbReference type="Pfam" id="PF03466">
    <property type="entry name" value="LysR_substrate"/>
    <property type="match status" value="1"/>
</dbReference>
<keyword evidence="3" id="KW-0238">DNA-binding</keyword>
<proteinExistence type="inferred from homology"/>
<name>A0ABY4E6R8_9NEIS</name>
<keyword evidence="7" id="KW-1185">Reference proteome</keyword>
<organism evidence="6 7">
    <name type="scientific">Vitreoscilla massiliensis</name>
    <dbReference type="NCBI Taxonomy" id="1689272"/>
    <lineage>
        <taxon>Bacteria</taxon>
        <taxon>Pseudomonadati</taxon>
        <taxon>Pseudomonadota</taxon>
        <taxon>Betaproteobacteria</taxon>
        <taxon>Neisseriales</taxon>
        <taxon>Neisseriaceae</taxon>
        <taxon>Vitreoscilla</taxon>
    </lineage>
</organism>
<dbReference type="CDD" id="cd08422">
    <property type="entry name" value="PBP2_CrgA_like"/>
    <property type="match status" value="1"/>
</dbReference>
<gene>
    <name evidence="6" type="ORF">LVJ82_08655</name>
</gene>
<dbReference type="PANTHER" id="PTHR30537:SF35">
    <property type="entry name" value="TRANSCRIPTIONAL REGULATORY PROTEIN"/>
    <property type="match status" value="1"/>
</dbReference>
<dbReference type="InterPro" id="IPR058163">
    <property type="entry name" value="LysR-type_TF_proteobact-type"/>
</dbReference>
<evidence type="ECO:0000256" key="4">
    <source>
        <dbReference type="ARBA" id="ARBA00023163"/>
    </source>
</evidence>
<dbReference type="Pfam" id="PF00126">
    <property type="entry name" value="HTH_1"/>
    <property type="match status" value="1"/>
</dbReference>
<feature type="domain" description="HTH lysR-type" evidence="5">
    <location>
        <begin position="1"/>
        <end position="59"/>
    </location>
</feature>
<dbReference type="InterPro" id="IPR036390">
    <property type="entry name" value="WH_DNA-bd_sf"/>
</dbReference>
<sequence length="302" mass="33872">MDLLTSIRVFRQVVMRGSFTKAAEDLEMSTAMASKHVTNLEQHVQARLLMRTSRRLHLTEAGQMYFDESGHALDILQQAGANASSGAKQPKGTLKITAPGWMAIPGFARWLAEYHALYPEVMVHLSLENRRVDLVTEGYDLALRVSHDPSPSLIVKPIESINFFLVASPEYLAKYGTPQQPADLLNHKGVLPTYTNLSNVVIHMDKAETEFVLPPSVLTSDSLMNYQLAKVGMGLAYLPEPVLFEDLANGSLVRVLAEYQYEPVTLYAAYINRQYLSAKVRTFIDFLAEKIRERHVLYGKDS</sequence>
<dbReference type="SUPFAM" id="SSF53850">
    <property type="entry name" value="Periplasmic binding protein-like II"/>
    <property type="match status" value="1"/>
</dbReference>
<dbReference type="InterPro" id="IPR005119">
    <property type="entry name" value="LysR_subst-bd"/>
</dbReference>
<reference evidence="6 7" key="1">
    <citation type="journal article" date="2022" name="Res Sq">
        <title>Evolution of multicellular longitudinally dividing oral cavity symbionts (Neisseriaceae).</title>
        <authorList>
            <person name="Nyongesa S."/>
            <person name="Weber P."/>
            <person name="Bernet E."/>
            <person name="Pullido F."/>
            <person name="Nieckarz M."/>
            <person name="Delaby M."/>
            <person name="Nieves C."/>
            <person name="Viehboeck T."/>
            <person name="Krause N."/>
            <person name="Rivera-Millot A."/>
            <person name="Nakamura A."/>
            <person name="Vischer N."/>
            <person name="VanNieuwenhze M."/>
            <person name="Brun Y."/>
            <person name="Cava F."/>
            <person name="Bulgheresi S."/>
            <person name="Veyrier F."/>
        </authorList>
    </citation>
    <scope>NUCLEOTIDE SEQUENCE [LARGE SCALE GENOMIC DNA]</scope>
    <source>
        <strain evidence="6 7">SN4</strain>
    </source>
</reference>
<dbReference type="InterPro" id="IPR000847">
    <property type="entry name" value="LysR_HTH_N"/>
</dbReference>
<dbReference type="PANTHER" id="PTHR30537">
    <property type="entry name" value="HTH-TYPE TRANSCRIPTIONAL REGULATOR"/>
    <property type="match status" value="1"/>
</dbReference>
<dbReference type="Proteomes" id="UP000832011">
    <property type="component" value="Chromosome"/>
</dbReference>
<dbReference type="RefSeq" id="WP_058305211.1">
    <property type="nucleotide sequence ID" value="NZ_CABKVG010000006.1"/>
</dbReference>
<evidence type="ECO:0000256" key="1">
    <source>
        <dbReference type="ARBA" id="ARBA00009437"/>
    </source>
</evidence>
<evidence type="ECO:0000259" key="5">
    <source>
        <dbReference type="PROSITE" id="PS50931"/>
    </source>
</evidence>
<dbReference type="SUPFAM" id="SSF46785">
    <property type="entry name" value="Winged helix' DNA-binding domain"/>
    <property type="match status" value="1"/>
</dbReference>
<accession>A0ABY4E6R8</accession>